<organism evidence="2 3">
    <name type="scientific">Solemya velum gill symbiont</name>
    <dbReference type="NCBI Taxonomy" id="2340"/>
    <lineage>
        <taxon>Bacteria</taxon>
        <taxon>Pseudomonadati</taxon>
        <taxon>Pseudomonadota</taxon>
        <taxon>Gammaproteobacteria</taxon>
        <taxon>sulfur-oxidizing symbionts</taxon>
    </lineage>
</organism>
<dbReference type="EMBL" id="JRAA01000003">
    <property type="protein sequence ID" value="KHF24134.1"/>
    <property type="molecule type" value="Genomic_DNA"/>
</dbReference>
<protein>
    <submittedName>
        <fullName evidence="2">CNP1-like family protein</fullName>
    </submittedName>
</protein>
<reference evidence="2 3" key="1">
    <citation type="journal article" date="2014" name="BMC Genomics">
        <title>The genome of the intracellular bacterium of the coastal bivalve, Solemya velum: a blueprint for thriving in and out of symbiosis.</title>
        <authorList>
            <person name="Dmytrenko O."/>
            <person name="Russell S.L."/>
            <person name="Loo W.T."/>
            <person name="Fontanez K.M."/>
            <person name="Liao L."/>
            <person name="Roeselers G."/>
            <person name="Sharma R."/>
            <person name="Stewart F.J."/>
            <person name="Newton I.L."/>
            <person name="Woyke T."/>
            <person name="Wu D."/>
            <person name="Lang J.M."/>
            <person name="Eisen J.A."/>
            <person name="Cavanaugh C.M."/>
        </authorList>
    </citation>
    <scope>NUCLEOTIDE SEQUENCE [LARGE SCALE GENOMIC DNA]</scope>
    <source>
        <strain evidence="2 3">WH</strain>
    </source>
</reference>
<evidence type="ECO:0000259" key="1">
    <source>
        <dbReference type="Pfam" id="PF08750"/>
    </source>
</evidence>
<name>A0A0B0H8B7_SOVGS</name>
<dbReference type="Pfam" id="PF08750">
    <property type="entry name" value="CNP1"/>
    <property type="match status" value="1"/>
</dbReference>
<evidence type="ECO:0000313" key="2">
    <source>
        <dbReference type="EMBL" id="KHF24134.1"/>
    </source>
</evidence>
<sequence>MVSTSFSSSFRASSNPVACVVFLAKGNFLPQNCANNLTQSRREGNAVADVLFKVYCRIIEDSIDGNYTMFTRVVILTVVALFLAGEAQSRDRTDPYEQFRSENERYEFEFDESLVEQWKEQVKDVPKLNLKKLRELDIDHGPVGAAVYVDESSLTVNEKDRMVRYWMVMKTGSGRYGSMSYEGIRCGTGQYKNYAYTSARDPDNIRPIKSPKWREIRQNTRDPRHEMARDYFCAGVIPRTQAGVIKAVRGHVAPWEDTSADLLKR</sequence>
<dbReference type="STRING" id="2340.JV46_29180"/>
<feature type="domain" description="CNP1-like uncharacterised" evidence="1">
    <location>
        <begin position="116"/>
        <end position="248"/>
    </location>
</feature>
<dbReference type="Proteomes" id="UP000030856">
    <property type="component" value="Unassembled WGS sequence"/>
</dbReference>
<evidence type="ECO:0000313" key="3">
    <source>
        <dbReference type="Proteomes" id="UP000030856"/>
    </source>
</evidence>
<dbReference type="OrthoDB" id="7066954at2"/>
<keyword evidence="3" id="KW-1185">Reference proteome</keyword>
<dbReference type="InterPro" id="IPR014861">
    <property type="entry name" value="CNP1-like_dom"/>
</dbReference>
<gene>
    <name evidence="2" type="ORF">JV46_29180</name>
</gene>
<accession>A0A0B0H8B7</accession>
<proteinExistence type="predicted"/>
<dbReference type="AlphaFoldDB" id="A0A0B0H8B7"/>
<comment type="caution">
    <text evidence="2">The sequence shown here is derived from an EMBL/GenBank/DDBJ whole genome shotgun (WGS) entry which is preliminary data.</text>
</comment>